<comment type="caution">
    <text evidence="2">The sequence shown here is derived from an EMBL/GenBank/DDBJ whole genome shotgun (WGS) entry which is preliminary data.</text>
</comment>
<dbReference type="AlphaFoldDB" id="A0A329SYA3"/>
<evidence type="ECO:0000313" key="3">
    <source>
        <dbReference type="Proteomes" id="UP000251314"/>
    </source>
</evidence>
<dbReference type="EMBL" id="MJFZ01000031">
    <property type="protein sequence ID" value="RAW41421.1"/>
    <property type="molecule type" value="Genomic_DNA"/>
</dbReference>
<sequence length="57" mass="6553">MVRRYKRIQDDVGHVEAVEEHVPTGAAHKKLMGRLEHLKRLDSVCKTLQDGAQAWLM</sequence>
<dbReference type="Proteomes" id="UP000251314">
    <property type="component" value="Unassembled WGS sequence"/>
</dbReference>
<name>A0A329SYA3_9STRA</name>
<dbReference type="EMBL" id="RCMK01000026">
    <property type="protein sequence ID" value="KAG2953320.1"/>
    <property type="molecule type" value="Genomic_DNA"/>
</dbReference>
<keyword evidence="3" id="KW-1185">Reference proteome</keyword>
<reference evidence="1" key="2">
    <citation type="submission" date="2018-10" db="EMBL/GenBank/DDBJ databases">
        <title>Effector identification in a new, highly contiguous assembly of the strawberry crown rot pathogen Phytophthora cactorum.</title>
        <authorList>
            <person name="Armitage A.D."/>
            <person name="Nellist C.F."/>
            <person name="Bates H."/>
            <person name="Vickerstaff R.J."/>
            <person name="Harrison R.J."/>
        </authorList>
    </citation>
    <scope>NUCLEOTIDE SEQUENCE</scope>
    <source>
        <strain evidence="1">4040</strain>
    </source>
</reference>
<evidence type="ECO:0000313" key="1">
    <source>
        <dbReference type="EMBL" id="KAG2953320.1"/>
    </source>
</evidence>
<organism evidence="2 3">
    <name type="scientific">Phytophthora cactorum</name>
    <dbReference type="NCBI Taxonomy" id="29920"/>
    <lineage>
        <taxon>Eukaryota</taxon>
        <taxon>Sar</taxon>
        <taxon>Stramenopiles</taxon>
        <taxon>Oomycota</taxon>
        <taxon>Peronosporomycetes</taxon>
        <taxon>Peronosporales</taxon>
        <taxon>Peronosporaceae</taxon>
        <taxon>Phytophthora</taxon>
    </lineage>
</organism>
<dbReference type="OrthoDB" id="10280681at2759"/>
<reference evidence="2 3" key="1">
    <citation type="submission" date="2018-01" db="EMBL/GenBank/DDBJ databases">
        <title>Draft genome of the strawberry crown rot pathogen Phytophthora cactorum.</title>
        <authorList>
            <person name="Armitage A.D."/>
            <person name="Lysoe E."/>
            <person name="Nellist C.F."/>
            <person name="Harrison R.J."/>
            <person name="Brurberg M.B."/>
        </authorList>
    </citation>
    <scope>NUCLEOTIDE SEQUENCE [LARGE SCALE GENOMIC DNA]</scope>
    <source>
        <strain evidence="2 3">10300</strain>
    </source>
</reference>
<dbReference type="PANTHER" id="PTHR40866">
    <property type="entry name" value="BED-TYPE DOMAIN-CONTAINING PROTEIN"/>
    <property type="match status" value="1"/>
</dbReference>
<dbReference type="PANTHER" id="PTHR40866:SF1">
    <property type="entry name" value="BED-TYPE DOMAIN-CONTAINING PROTEIN"/>
    <property type="match status" value="1"/>
</dbReference>
<gene>
    <name evidence="2" type="ORF">PC110_g2417</name>
    <name evidence="1" type="ORF">PC117_g2103</name>
</gene>
<evidence type="ECO:0000313" key="2">
    <source>
        <dbReference type="EMBL" id="RAW41421.1"/>
    </source>
</evidence>
<proteinExistence type="predicted"/>
<dbReference type="VEuPathDB" id="FungiDB:PC110_g2417"/>
<dbReference type="Proteomes" id="UP000736787">
    <property type="component" value="Unassembled WGS sequence"/>
</dbReference>
<protein>
    <submittedName>
        <fullName evidence="2">Uncharacterized protein</fullName>
    </submittedName>
</protein>
<accession>A0A329SYA3</accession>